<reference evidence="7 8" key="1">
    <citation type="journal article" date="2011" name="J. Bacteriol.">
        <title>Genome sequence of Methyloversatilis universalis FAM5T, a methylotrophic representative of the order Rhodocyclales.</title>
        <authorList>
            <person name="Kittichotirat W."/>
            <person name="Good N.M."/>
            <person name="Hall R."/>
            <person name="Bringel F."/>
            <person name="Lajus A."/>
            <person name="Medigue C."/>
            <person name="Smalley N.E."/>
            <person name="Beck D."/>
            <person name="Bumgarner R."/>
            <person name="Vuilleumier S."/>
            <person name="Kalyuzhnaya M.G."/>
        </authorList>
    </citation>
    <scope>NUCLEOTIDE SEQUENCE [LARGE SCALE GENOMIC DNA]</scope>
    <source>
        <strain evidence="8">ATCC BAA-1314 / JCM 13912 / FAM5</strain>
    </source>
</reference>
<dbReference type="Proteomes" id="UP000005019">
    <property type="component" value="Unassembled WGS sequence"/>
</dbReference>
<sequence length="82" mass="9182">MTRKADAASAPASFEQAIEELEAIVRAMEDGKLPLEGALERYQRGVELIRHCQSALDAAEQKVQILEDGLLREFRPDDARDE</sequence>
<gene>
    <name evidence="6" type="primary">xseB</name>
    <name evidence="7" type="ORF">METUNv1_02497</name>
</gene>
<dbReference type="PANTHER" id="PTHR34137">
    <property type="entry name" value="EXODEOXYRIBONUCLEASE 7 SMALL SUBUNIT"/>
    <property type="match status" value="1"/>
</dbReference>
<dbReference type="InterPro" id="IPR003761">
    <property type="entry name" value="Exonuc_VII_S"/>
</dbReference>
<protein>
    <recommendedName>
        <fullName evidence="6">Exodeoxyribonuclease 7 small subunit</fullName>
        <ecNumber evidence="6">3.1.11.6</ecNumber>
    </recommendedName>
    <alternativeName>
        <fullName evidence="6">Exodeoxyribonuclease VII small subunit</fullName>
        <shortName evidence="6">Exonuclease VII small subunit</shortName>
    </alternativeName>
</protein>
<keyword evidence="8" id="KW-1185">Reference proteome</keyword>
<dbReference type="NCBIfam" id="TIGR01280">
    <property type="entry name" value="xseB"/>
    <property type="match status" value="1"/>
</dbReference>
<dbReference type="RefSeq" id="WP_008062131.1">
    <property type="nucleotide sequence ID" value="NZ_AFHG01000052.1"/>
</dbReference>
<dbReference type="GO" id="GO:0009318">
    <property type="term" value="C:exodeoxyribonuclease VII complex"/>
    <property type="evidence" value="ECO:0007669"/>
    <property type="project" value="UniProtKB-UniRule"/>
</dbReference>
<evidence type="ECO:0000256" key="1">
    <source>
        <dbReference type="ARBA" id="ARBA00009998"/>
    </source>
</evidence>
<dbReference type="STRING" id="1000565.METUNv1_02497"/>
<dbReference type="InterPro" id="IPR037004">
    <property type="entry name" value="Exonuc_VII_ssu_sf"/>
</dbReference>
<evidence type="ECO:0000256" key="5">
    <source>
        <dbReference type="ARBA" id="ARBA00022839"/>
    </source>
</evidence>
<dbReference type="GO" id="GO:0006308">
    <property type="term" value="P:DNA catabolic process"/>
    <property type="evidence" value="ECO:0007669"/>
    <property type="project" value="UniProtKB-UniRule"/>
</dbReference>
<evidence type="ECO:0000256" key="2">
    <source>
        <dbReference type="ARBA" id="ARBA00022490"/>
    </source>
</evidence>
<comment type="catalytic activity">
    <reaction evidence="6">
        <text>Exonucleolytic cleavage in either 5'- to 3'- or 3'- to 5'-direction to yield nucleoside 5'-phosphates.</text>
        <dbReference type="EC" id="3.1.11.6"/>
    </reaction>
</comment>
<dbReference type="EMBL" id="AFHG01000052">
    <property type="protein sequence ID" value="EGK71111.1"/>
    <property type="molecule type" value="Genomic_DNA"/>
</dbReference>
<dbReference type="Gene3D" id="1.10.287.1040">
    <property type="entry name" value="Exonuclease VII, small subunit"/>
    <property type="match status" value="1"/>
</dbReference>
<evidence type="ECO:0000256" key="4">
    <source>
        <dbReference type="ARBA" id="ARBA00022801"/>
    </source>
</evidence>
<dbReference type="eggNOG" id="COG1722">
    <property type="taxonomic scope" value="Bacteria"/>
</dbReference>
<dbReference type="AlphaFoldDB" id="F5RDY0"/>
<dbReference type="HAMAP" id="MF_00337">
    <property type="entry name" value="Exonuc_7_S"/>
    <property type="match status" value="1"/>
</dbReference>
<evidence type="ECO:0000313" key="7">
    <source>
        <dbReference type="EMBL" id="EGK71111.1"/>
    </source>
</evidence>
<dbReference type="EC" id="3.1.11.6" evidence="6"/>
<dbReference type="PIRSF" id="PIRSF006488">
    <property type="entry name" value="Exonuc_VII_S"/>
    <property type="match status" value="1"/>
</dbReference>
<dbReference type="SUPFAM" id="SSF116842">
    <property type="entry name" value="XseB-like"/>
    <property type="match status" value="1"/>
</dbReference>
<dbReference type="PANTHER" id="PTHR34137:SF1">
    <property type="entry name" value="EXODEOXYRIBONUCLEASE 7 SMALL SUBUNIT"/>
    <property type="match status" value="1"/>
</dbReference>
<evidence type="ECO:0000256" key="3">
    <source>
        <dbReference type="ARBA" id="ARBA00022722"/>
    </source>
</evidence>
<dbReference type="NCBIfam" id="NF002141">
    <property type="entry name" value="PRK00977.1-5"/>
    <property type="match status" value="1"/>
</dbReference>
<keyword evidence="2 6" id="KW-0963">Cytoplasm</keyword>
<proteinExistence type="inferred from homology"/>
<organism evidence="7 8">
    <name type="scientific">Methyloversatilis universalis (strain ATCC BAA-1314 / DSM 25237 / JCM 13912 / CCUG 52030 / FAM5)</name>
    <dbReference type="NCBI Taxonomy" id="1000565"/>
    <lineage>
        <taxon>Bacteria</taxon>
        <taxon>Pseudomonadati</taxon>
        <taxon>Pseudomonadota</taxon>
        <taxon>Betaproteobacteria</taxon>
        <taxon>Nitrosomonadales</taxon>
        <taxon>Sterolibacteriaceae</taxon>
        <taxon>Methyloversatilis</taxon>
    </lineage>
</organism>
<dbReference type="OrthoDB" id="287668at2"/>
<comment type="function">
    <text evidence="6">Bidirectionally degrades single-stranded DNA into large acid-insoluble oligonucleotides, which are then degraded further into small acid-soluble oligonucleotides.</text>
</comment>
<dbReference type="NCBIfam" id="NF002140">
    <property type="entry name" value="PRK00977.1-4"/>
    <property type="match status" value="1"/>
</dbReference>
<comment type="subcellular location">
    <subcellularLocation>
        <location evidence="6">Cytoplasm</location>
    </subcellularLocation>
</comment>
<accession>F5RDY0</accession>
<dbReference type="GO" id="GO:0008855">
    <property type="term" value="F:exodeoxyribonuclease VII activity"/>
    <property type="evidence" value="ECO:0007669"/>
    <property type="project" value="UniProtKB-UniRule"/>
</dbReference>
<keyword evidence="3 6" id="KW-0540">Nuclease</keyword>
<comment type="subunit">
    <text evidence="6">Heterooligomer composed of large and small subunits.</text>
</comment>
<evidence type="ECO:0000313" key="8">
    <source>
        <dbReference type="Proteomes" id="UP000005019"/>
    </source>
</evidence>
<keyword evidence="5 6" id="KW-0269">Exonuclease</keyword>
<comment type="similarity">
    <text evidence="1 6">Belongs to the XseB family.</text>
</comment>
<keyword evidence="4 6" id="KW-0378">Hydrolase</keyword>
<name>F5RDY0_METUF</name>
<comment type="caution">
    <text evidence="7">The sequence shown here is derived from an EMBL/GenBank/DDBJ whole genome shotgun (WGS) entry which is preliminary data.</text>
</comment>
<evidence type="ECO:0000256" key="6">
    <source>
        <dbReference type="HAMAP-Rule" id="MF_00337"/>
    </source>
</evidence>
<dbReference type="Pfam" id="PF02609">
    <property type="entry name" value="Exonuc_VII_S"/>
    <property type="match status" value="1"/>
</dbReference>
<dbReference type="GO" id="GO:0005829">
    <property type="term" value="C:cytosol"/>
    <property type="evidence" value="ECO:0007669"/>
    <property type="project" value="TreeGrafter"/>
</dbReference>